<dbReference type="InterPro" id="IPR019845">
    <property type="entry name" value="Squalene/phytoene_synthase_CS"/>
</dbReference>
<sequence>MNSAIHLTENLNSDLAYQKAILGSVSRTFALTIPLLPPAIEVVVGNTYLLCRIVDTIEDAAELNPAEKQRLSKLFLEATLGTIPVASFVSPCLDALRGYSNVDELDLIAHTPTVLRILHTFPDRDQAAINRCVSIMSDGMSHFHNRQTQAGLKDLAEFEKYCYVVAGVVGELLTDIFSHYSPEFAKRIQGHEQLAIAFGQALQMTNILKDSPEDHARGVSWKPAKMSQAELLKIAHKKLQDSMSYIILLPENEIGMRRFCFLAFGLAVMTLEKIASREEFSNRSEMKLSRNSVWIFYAFTKIAAGNTFLMKSFFSAASKQLRKLSARNY</sequence>
<reference evidence="3 4" key="1">
    <citation type="submission" date="2014-03" db="EMBL/GenBank/DDBJ databases">
        <title>Genome of Polynucleobacter strain MWH-MoK4.</title>
        <authorList>
            <person name="Hahn M.W."/>
        </authorList>
    </citation>
    <scope>NUCLEOTIDE SEQUENCE [LARGE SCALE GENOMIC DNA]</scope>
    <source>
        <strain evidence="3 4">MWH-MoK4</strain>
    </source>
</reference>
<dbReference type="EMBL" id="CP007501">
    <property type="protein sequence ID" value="AKD24526.1"/>
    <property type="molecule type" value="Genomic_DNA"/>
</dbReference>
<proteinExistence type="predicted"/>
<dbReference type="InterPro" id="IPR008949">
    <property type="entry name" value="Isoprenoid_synthase_dom_sf"/>
</dbReference>
<dbReference type="AlphaFoldDB" id="A0A0E3ZIL4"/>
<keyword evidence="2" id="KW-0812">Transmembrane</keyword>
<evidence type="ECO:0000256" key="1">
    <source>
        <dbReference type="ARBA" id="ARBA00022679"/>
    </source>
</evidence>
<dbReference type="STRING" id="1835254.CL55_00001930"/>
<dbReference type="PANTHER" id="PTHR11626:SF2">
    <property type="entry name" value="SQUALENE SYNTHASE"/>
    <property type="match status" value="1"/>
</dbReference>
<dbReference type="Pfam" id="PF00494">
    <property type="entry name" value="SQS_PSY"/>
    <property type="match status" value="1"/>
</dbReference>
<dbReference type="KEGG" id="pdq:CL55_00001930"/>
<evidence type="ECO:0000313" key="3">
    <source>
        <dbReference type="EMBL" id="AKD24526.1"/>
    </source>
</evidence>
<keyword evidence="2" id="KW-1133">Transmembrane helix</keyword>
<dbReference type="EC" id="2.5.1.21" evidence="3"/>
<dbReference type="GO" id="GO:0051996">
    <property type="term" value="F:squalene synthase [NAD(P)H] activity"/>
    <property type="evidence" value="ECO:0007669"/>
    <property type="project" value="UniProtKB-EC"/>
</dbReference>
<dbReference type="PATRIC" id="fig|576611.7.peg.194"/>
<dbReference type="PROSITE" id="PS01044">
    <property type="entry name" value="SQUALEN_PHYTOEN_SYN_1"/>
    <property type="match status" value="1"/>
</dbReference>
<dbReference type="SUPFAM" id="SSF48576">
    <property type="entry name" value="Terpenoid synthases"/>
    <property type="match status" value="1"/>
</dbReference>
<gene>
    <name evidence="3" type="ORF">CL55_00001930</name>
</gene>
<name>A0A0E3ZIL4_9BURK</name>
<keyword evidence="2" id="KW-0472">Membrane</keyword>
<dbReference type="PANTHER" id="PTHR11626">
    <property type="entry name" value="FARNESYL-DIPHOSPHATE FARNESYLTRANSFERASE"/>
    <property type="match status" value="1"/>
</dbReference>
<keyword evidence="4" id="KW-1185">Reference proteome</keyword>
<dbReference type="InterPro" id="IPR044844">
    <property type="entry name" value="Trans_IPPS_euk-type"/>
</dbReference>
<accession>A0A0E3ZIL4</accession>
<dbReference type="SFLD" id="SFLDG01018">
    <property type="entry name" value="Squalene/Phytoene_Synthase_Lik"/>
    <property type="match status" value="1"/>
</dbReference>
<dbReference type="HOGENOM" id="CLU_031981_1_0_4"/>
<keyword evidence="1 3" id="KW-0808">Transferase</keyword>
<dbReference type="Proteomes" id="UP000061135">
    <property type="component" value="Chromosome"/>
</dbReference>
<dbReference type="InterPro" id="IPR002060">
    <property type="entry name" value="Squ/phyt_synthse"/>
</dbReference>
<evidence type="ECO:0000256" key="2">
    <source>
        <dbReference type="SAM" id="Phobius"/>
    </source>
</evidence>
<evidence type="ECO:0000313" key="4">
    <source>
        <dbReference type="Proteomes" id="UP000061135"/>
    </source>
</evidence>
<dbReference type="RefSeq" id="WP_205621279.1">
    <property type="nucleotide sequence ID" value="NZ_CP007501.1"/>
</dbReference>
<feature type="transmembrane region" description="Helical" evidence="2">
    <location>
        <begin position="295"/>
        <end position="314"/>
    </location>
</feature>
<dbReference type="SFLD" id="SFLDS00005">
    <property type="entry name" value="Isoprenoid_Synthase_Type_I"/>
    <property type="match status" value="1"/>
</dbReference>
<protein>
    <submittedName>
        <fullName evidence="3">Phytoene/squalene synthetase</fullName>
        <ecNumber evidence="3">2.5.1.21</ecNumber>
    </submittedName>
</protein>
<organism evidence="3 4">
    <name type="scientific">Polynucleobacter duraquae</name>
    <dbReference type="NCBI Taxonomy" id="1835254"/>
    <lineage>
        <taxon>Bacteria</taxon>
        <taxon>Pseudomonadati</taxon>
        <taxon>Pseudomonadota</taxon>
        <taxon>Betaproteobacteria</taxon>
        <taxon>Burkholderiales</taxon>
        <taxon>Burkholderiaceae</taxon>
        <taxon>Polynucleobacter</taxon>
    </lineage>
</organism>
<dbReference type="GO" id="GO:0045338">
    <property type="term" value="P:farnesyl diphosphate metabolic process"/>
    <property type="evidence" value="ECO:0007669"/>
    <property type="project" value="InterPro"/>
</dbReference>
<dbReference type="Gene3D" id="1.10.600.10">
    <property type="entry name" value="Farnesyl Diphosphate Synthase"/>
    <property type="match status" value="1"/>
</dbReference>